<dbReference type="SUPFAM" id="SSF56801">
    <property type="entry name" value="Acetyl-CoA synthetase-like"/>
    <property type="match status" value="1"/>
</dbReference>
<evidence type="ECO:0000256" key="2">
    <source>
        <dbReference type="ARBA" id="ARBA00022598"/>
    </source>
</evidence>
<feature type="compositionally biased region" description="Low complexity" evidence="5">
    <location>
        <begin position="490"/>
        <end position="510"/>
    </location>
</feature>
<evidence type="ECO:0000256" key="5">
    <source>
        <dbReference type="SAM" id="MobiDB-lite"/>
    </source>
</evidence>
<evidence type="ECO:0000313" key="8">
    <source>
        <dbReference type="Proteomes" id="UP000577362"/>
    </source>
</evidence>
<evidence type="ECO:0000256" key="1">
    <source>
        <dbReference type="ARBA" id="ARBA00006432"/>
    </source>
</evidence>
<comment type="caution">
    <text evidence="7">The sequence shown here is derived from an EMBL/GenBank/DDBJ whole genome shotgun (WGS) entry which is preliminary data.</text>
</comment>
<keyword evidence="2 7" id="KW-0436">Ligase</keyword>
<dbReference type="Pfam" id="PF00501">
    <property type="entry name" value="AMP-binding"/>
    <property type="match status" value="1"/>
</dbReference>
<feature type="domain" description="AMP-dependent synthetase/ligase" evidence="6">
    <location>
        <begin position="24"/>
        <end position="395"/>
    </location>
</feature>
<dbReference type="InterPro" id="IPR042099">
    <property type="entry name" value="ANL_N_sf"/>
</dbReference>
<dbReference type="EMBL" id="JACIEN010000004">
    <property type="protein sequence ID" value="MBB4018396.1"/>
    <property type="molecule type" value="Genomic_DNA"/>
</dbReference>
<comment type="similarity">
    <text evidence="1">Belongs to the ATP-dependent AMP-binding enzyme family.</text>
</comment>
<dbReference type="InterPro" id="IPR000873">
    <property type="entry name" value="AMP-dep_synth/lig_dom"/>
</dbReference>
<dbReference type="Gene3D" id="3.30.300.30">
    <property type="match status" value="1"/>
</dbReference>
<evidence type="ECO:0000256" key="3">
    <source>
        <dbReference type="ARBA" id="ARBA00022832"/>
    </source>
</evidence>
<feature type="region of interest" description="Disordered" evidence="5">
    <location>
        <begin position="469"/>
        <end position="543"/>
    </location>
</feature>
<accession>A0A840C665</accession>
<feature type="compositionally biased region" description="Basic residues" evidence="5">
    <location>
        <begin position="511"/>
        <end position="520"/>
    </location>
</feature>
<dbReference type="AlphaFoldDB" id="A0A840C665"/>
<dbReference type="EC" id="6.2.1.-" evidence="7"/>
<protein>
    <submittedName>
        <fullName evidence="7">Fatty-acyl-CoA synthase</fullName>
        <ecNumber evidence="7">6.2.1.-</ecNumber>
    </submittedName>
</protein>
<dbReference type="InterPro" id="IPR045851">
    <property type="entry name" value="AMP-bd_C_sf"/>
</dbReference>
<dbReference type="InterPro" id="IPR020845">
    <property type="entry name" value="AMP-binding_CS"/>
</dbReference>
<evidence type="ECO:0000313" key="7">
    <source>
        <dbReference type="EMBL" id="MBB4018396.1"/>
    </source>
</evidence>
<proteinExistence type="inferred from homology"/>
<dbReference type="Proteomes" id="UP000577362">
    <property type="component" value="Unassembled WGS sequence"/>
</dbReference>
<dbReference type="GO" id="GO:0006631">
    <property type="term" value="P:fatty acid metabolic process"/>
    <property type="evidence" value="ECO:0007669"/>
    <property type="project" value="UniProtKB-KW"/>
</dbReference>
<keyword evidence="3" id="KW-0276">Fatty acid metabolism</keyword>
<keyword evidence="4" id="KW-0443">Lipid metabolism</keyword>
<organism evidence="7 8">
    <name type="scientific">Chelatococcus caeni</name>
    <dbReference type="NCBI Taxonomy" id="1348468"/>
    <lineage>
        <taxon>Bacteria</taxon>
        <taxon>Pseudomonadati</taxon>
        <taxon>Pseudomonadota</taxon>
        <taxon>Alphaproteobacteria</taxon>
        <taxon>Hyphomicrobiales</taxon>
        <taxon>Chelatococcaceae</taxon>
        <taxon>Chelatococcus</taxon>
    </lineage>
</organism>
<dbReference type="PANTHER" id="PTHR43859">
    <property type="entry name" value="ACYL-ACTIVATING ENZYME"/>
    <property type="match status" value="1"/>
</dbReference>
<name>A0A840C665_9HYPH</name>
<reference evidence="7 8" key="1">
    <citation type="submission" date="2020-08" db="EMBL/GenBank/DDBJ databases">
        <title>Genomic Encyclopedia of Type Strains, Phase IV (KMG-IV): sequencing the most valuable type-strain genomes for metagenomic binning, comparative biology and taxonomic classification.</title>
        <authorList>
            <person name="Goeker M."/>
        </authorList>
    </citation>
    <scope>NUCLEOTIDE SEQUENCE [LARGE SCALE GENOMIC DNA]</scope>
    <source>
        <strain evidence="7 8">DSM 103737</strain>
    </source>
</reference>
<dbReference type="GO" id="GO:0016874">
    <property type="term" value="F:ligase activity"/>
    <property type="evidence" value="ECO:0007669"/>
    <property type="project" value="UniProtKB-KW"/>
</dbReference>
<dbReference type="Gene3D" id="3.40.50.12780">
    <property type="entry name" value="N-terminal domain of ligase-like"/>
    <property type="match status" value="1"/>
</dbReference>
<sequence>MRLDAHLAPRPANHVPLTPLDLLDRTVEAHPERPAAVWRERTLTYRAFGRMVTRFAAFLLGRGIEPGDVVSIIAPNRPEMLAAHYAVPMIGAVLNTINTRLEPDTVGYILEHAQSRLLIADPFCLGVAQTAATEARVPLVVLDADGEPAGPDALDLFGEGEVSDDIDYRRFVKGEWQPICLNYTSGTTGRPKGVVYHHRGAYLNALGNVLALGLDQRSVYLWTLPMFHCNGWCHTWAVTAAGGLHVCLDRVDPALIFAAIEQHGVTHLSCAPVVLYMLLNHPDREKKDVSRMVRVATGGAAPTSALIAQMEALGFDLIHLYGLTESYGPATLCELDEAADLAVEAKAQLLARQGFRHVTGSRVRVVDGEGGDVARDGTTTGEIVLAGNTLMAGYYRDEAATASAFASDVFHTGDLAVVHGDGRIEIRDRAKDVIISGGENISSLEVENVLHQHPAVLIAAVVAAPIPSGARCPAPSSSSRVQARRRPKSSRPSAGSGSQASRCRSASSSAKSRRRRRARSRSSGSAPRRRPPAPPDHRAEPWR</sequence>
<evidence type="ECO:0000259" key="6">
    <source>
        <dbReference type="Pfam" id="PF00501"/>
    </source>
</evidence>
<gene>
    <name evidence="7" type="ORF">GGR16_003443</name>
</gene>
<dbReference type="PANTHER" id="PTHR43859:SF4">
    <property type="entry name" value="BUTANOATE--COA LIGASE AAE1-RELATED"/>
    <property type="match status" value="1"/>
</dbReference>
<evidence type="ECO:0000256" key="4">
    <source>
        <dbReference type="ARBA" id="ARBA00023098"/>
    </source>
</evidence>
<keyword evidence="8" id="KW-1185">Reference proteome</keyword>
<dbReference type="PROSITE" id="PS00455">
    <property type="entry name" value="AMP_BINDING"/>
    <property type="match status" value="1"/>
</dbReference>